<dbReference type="GO" id="GO:0005773">
    <property type="term" value="C:vacuole"/>
    <property type="evidence" value="ECO:0007669"/>
    <property type="project" value="TreeGrafter"/>
</dbReference>
<feature type="transmembrane region" description="Helical" evidence="7">
    <location>
        <begin position="310"/>
        <end position="333"/>
    </location>
</feature>
<dbReference type="InterPro" id="IPR003492">
    <property type="entry name" value="Battenin_disease_Cln3"/>
</dbReference>
<evidence type="ECO:0000256" key="7">
    <source>
        <dbReference type="RuleBase" id="RU361113"/>
    </source>
</evidence>
<evidence type="ECO:0000256" key="1">
    <source>
        <dbReference type="ARBA" id="ARBA00004127"/>
    </source>
</evidence>
<name>A0A7S2VKK6_9DINO</name>
<feature type="transmembrane region" description="Helical" evidence="7">
    <location>
        <begin position="12"/>
        <end position="31"/>
    </location>
</feature>
<evidence type="ECO:0000313" key="8">
    <source>
        <dbReference type="EMBL" id="CAD9636430.1"/>
    </source>
</evidence>
<reference evidence="8" key="1">
    <citation type="submission" date="2021-01" db="EMBL/GenBank/DDBJ databases">
        <authorList>
            <person name="Corre E."/>
            <person name="Pelletier E."/>
            <person name="Niang G."/>
            <person name="Scheremetjew M."/>
            <person name="Finn R."/>
            <person name="Kale V."/>
            <person name="Holt S."/>
            <person name="Cochrane G."/>
            <person name="Meng A."/>
            <person name="Brown T."/>
            <person name="Cohen L."/>
        </authorList>
    </citation>
    <scope>NUCLEOTIDE SEQUENCE</scope>
    <source>
        <strain evidence="8">RCC3387</strain>
    </source>
</reference>
<evidence type="ECO:0000256" key="3">
    <source>
        <dbReference type="ARBA" id="ARBA00022448"/>
    </source>
</evidence>
<evidence type="ECO:0000256" key="4">
    <source>
        <dbReference type="ARBA" id="ARBA00022692"/>
    </source>
</evidence>
<feature type="transmembrane region" description="Helical" evidence="7">
    <location>
        <begin position="353"/>
        <end position="371"/>
    </location>
</feature>
<dbReference type="SUPFAM" id="SSF103473">
    <property type="entry name" value="MFS general substrate transporter"/>
    <property type="match status" value="1"/>
</dbReference>
<dbReference type="PANTHER" id="PTHR10981:SF0">
    <property type="entry name" value="BATTENIN"/>
    <property type="match status" value="1"/>
</dbReference>
<gene>
    <name evidence="8" type="ORF">BRAN1462_LOCUS54252</name>
</gene>
<feature type="transmembrane region" description="Helical" evidence="7">
    <location>
        <begin position="214"/>
        <end position="233"/>
    </location>
</feature>
<keyword evidence="6 7" id="KW-0472">Membrane</keyword>
<feature type="transmembrane region" description="Helical" evidence="7">
    <location>
        <begin position="98"/>
        <end position="119"/>
    </location>
</feature>
<dbReference type="PRINTS" id="PR01315">
    <property type="entry name" value="BATTENIN"/>
</dbReference>
<dbReference type="EMBL" id="HBGW01085621">
    <property type="protein sequence ID" value="CAD9636430.1"/>
    <property type="molecule type" value="Transcribed_RNA"/>
</dbReference>
<dbReference type="GO" id="GO:0012505">
    <property type="term" value="C:endomembrane system"/>
    <property type="evidence" value="ECO:0007669"/>
    <property type="project" value="UniProtKB-SubCell"/>
</dbReference>
<comment type="similarity">
    <text evidence="2 7">Belongs to the battenin family.</text>
</comment>
<feature type="transmembrane region" description="Helical" evidence="7">
    <location>
        <begin position="131"/>
        <end position="149"/>
    </location>
</feature>
<evidence type="ECO:0000256" key="6">
    <source>
        <dbReference type="ARBA" id="ARBA00023136"/>
    </source>
</evidence>
<evidence type="ECO:0000256" key="2">
    <source>
        <dbReference type="ARBA" id="ARBA00007467"/>
    </source>
</evidence>
<dbReference type="AlphaFoldDB" id="A0A7S2VKK6"/>
<dbReference type="InterPro" id="IPR036259">
    <property type="entry name" value="MFS_trans_sf"/>
</dbReference>
<organism evidence="8">
    <name type="scientific">Zooxanthella nutricula</name>
    <dbReference type="NCBI Taxonomy" id="1333877"/>
    <lineage>
        <taxon>Eukaryota</taxon>
        <taxon>Sar</taxon>
        <taxon>Alveolata</taxon>
        <taxon>Dinophyceae</taxon>
        <taxon>Peridiniales</taxon>
        <taxon>Peridiniales incertae sedis</taxon>
        <taxon>Zooxanthella</taxon>
    </lineage>
</organism>
<proteinExistence type="inferred from homology"/>
<evidence type="ECO:0008006" key="9">
    <source>
        <dbReference type="Google" id="ProtNLM"/>
    </source>
</evidence>
<keyword evidence="4 7" id="KW-0812">Transmembrane</keyword>
<dbReference type="Pfam" id="PF02487">
    <property type="entry name" value="CLN3"/>
    <property type="match status" value="1"/>
</dbReference>
<feature type="transmembrane region" description="Helical" evidence="7">
    <location>
        <begin position="43"/>
        <end position="61"/>
    </location>
</feature>
<dbReference type="GO" id="GO:0051453">
    <property type="term" value="P:regulation of intracellular pH"/>
    <property type="evidence" value="ECO:0007669"/>
    <property type="project" value="TreeGrafter"/>
</dbReference>
<dbReference type="PANTHER" id="PTHR10981">
    <property type="entry name" value="BATTENIN"/>
    <property type="match status" value="1"/>
</dbReference>
<keyword evidence="5 7" id="KW-1133">Transmembrane helix</keyword>
<comment type="subcellular location">
    <subcellularLocation>
        <location evidence="1">Endomembrane system</location>
        <topology evidence="1">Multi-pass membrane protein</topology>
    </subcellularLocation>
</comment>
<protein>
    <recommendedName>
        <fullName evidence="9">Protein BTN</fullName>
    </recommendedName>
</protein>
<keyword evidence="3" id="KW-0813">Transport</keyword>
<dbReference type="GO" id="GO:0016020">
    <property type="term" value="C:membrane"/>
    <property type="evidence" value="ECO:0007669"/>
    <property type="project" value="UniProtKB-UniRule"/>
</dbReference>
<sequence length="414" mass="44145">MNAGASKIHASGIGVVYLANIFPTLVVKLTAPYWFHYISYRGRVWLSALLMVACLVIVAWAESSAVKLFGVALVAFQSGVGESSMLAMASFYDSKKCLAAWSSGTGFAGILGYFWSILFTQAIDACFQVQLMVGLWIPVAWLVVFHAMLEAPWIDSRRFGGADAEVGAVAAVGAAAETESEATAGSSTNLEAQAGRDLPVTAALTFRERFSFTLTLWPFMVPLFLVYASEYIIQSGVWSGMGFPVTDADARHSWYQWANFTYQVGVFISRSLGGLMIFSVPALWAGPIMQIVMLAFFGAAAAVPFGGWWLIVPALVVGLLGGFVYVQAFVLISHRVDPTYVELALTSASVADTFGIILANVASIMVQGCLFGRLGIMDPKPDFTCGYDIWEAAPAAAANATAVAAAVCFPGVTG</sequence>
<evidence type="ECO:0000256" key="5">
    <source>
        <dbReference type="ARBA" id="ARBA00022989"/>
    </source>
</evidence>
<accession>A0A7S2VKK6</accession>